<sequence length="192" mass="21964">MDWIPSCNSNANESSVKTFWKQRSMLYPMYLTISAVVYSLIECQTMMEGRVRELLQIIDSDDVISFLEVINSDDLTSMHNGTRNDDIGVPGNDMVDPEGPENAREYAALNIMAYNFGKLQDMSDIFDHLNESNPDEVLQFSNASFDDLDDIITEHDIISAMLNDHETIERSRKKRQANLQREYSDAIPEVNK</sequence>
<feature type="transmembrane region" description="Helical" evidence="2">
    <location>
        <begin position="25"/>
        <end position="41"/>
    </location>
</feature>
<dbReference type="AlphaFoldDB" id="A0A8S4PHJ0"/>
<evidence type="ECO:0000256" key="1">
    <source>
        <dbReference type="SAM" id="MobiDB-lite"/>
    </source>
</evidence>
<organism evidence="3 4">
    <name type="scientific">Owenia fusiformis</name>
    <name type="common">Polychaete worm</name>
    <dbReference type="NCBI Taxonomy" id="6347"/>
    <lineage>
        <taxon>Eukaryota</taxon>
        <taxon>Metazoa</taxon>
        <taxon>Spiralia</taxon>
        <taxon>Lophotrochozoa</taxon>
        <taxon>Annelida</taxon>
        <taxon>Polychaeta</taxon>
        <taxon>Sedentaria</taxon>
        <taxon>Canalipalpata</taxon>
        <taxon>Sabellida</taxon>
        <taxon>Oweniida</taxon>
        <taxon>Oweniidae</taxon>
        <taxon>Owenia</taxon>
    </lineage>
</organism>
<keyword evidence="2" id="KW-0812">Transmembrane</keyword>
<keyword evidence="2" id="KW-1133">Transmembrane helix</keyword>
<protein>
    <submittedName>
        <fullName evidence="3">Uncharacterized protein</fullName>
    </submittedName>
</protein>
<keyword evidence="2" id="KW-0472">Membrane</keyword>
<evidence type="ECO:0000256" key="2">
    <source>
        <dbReference type="SAM" id="Phobius"/>
    </source>
</evidence>
<accession>A0A8S4PHJ0</accession>
<dbReference type="Proteomes" id="UP000749559">
    <property type="component" value="Unassembled WGS sequence"/>
</dbReference>
<keyword evidence="4" id="KW-1185">Reference proteome</keyword>
<evidence type="ECO:0000313" key="3">
    <source>
        <dbReference type="EMBL" id="CAH1792714.1"/>
    </source>
</evidence>
<reference evidence="3" key="1">
    <citation type="submission" date="2022-03" db="EMBL/GenBank/DDBJ databases">
        <authorList>
            <person name="Martin C."/>
        </authorList>
    </citation>
    <scope>NUCLEOTIDE SEQUENCE</scope>
</reference>
<feature type="region of interest" description="Disordered" evidence="1">
    <location>
        <begin position="172"/>
        <end position="192"/>
    </location>
</feature>
<comment type="caution">
    <text evidence="3">The sequence shown here is derived from an EMBL/GenBank/DDBJ whole genome shotgun (WGS) entry which is preliminary data.</text>
</comment>
<proteinExistence type="predicted"/>
<name>A0A8S4PHJ0_OWEFU</name>
<gene>
    <name evidence="3" type="ORF">OFUS_LOCUS17653</name>
</gene>
<dbReference type="EMBL" id="CAIIXF020000008">
    <property type="protein sequence ID" value="CAH1792714.1"/>
    <property type="molecule type" value="Genomic_DNA"/>
</dbReference>
<evidence type="ECO:0000313" key="4">
    <source>
        <dbReference type="Proteomes" id="UP000749559"/>
    </source>
</evidence>